<dbReference type="InterPro" id="IPR027417">
    <property type="entry name" value="P-loop_NTPase"/>
</dbReference>
<dbReference type="RefSeq" id="WP_094364196.1">
    <property type="nucleotide sequence ID" value="NZ_NMVQ01000023.1"/>
</dbReference>
<dbReference type="GO" id="GO:0001514">
    <property type="term" value="P:selenocysteine incorporation"/>
    <property type="evidence" value="ECO:0007669"/>
    <property type="project" value="InterPro"/>
</dbReference>
<dbReference type="PANTHER" id="PTHR42854:SF3">
    <property type="entry name" value="EUKARYOTIC TRANSLATION INITIATION FACTOR 2 SUBUNIT 3-RELATED"/>
    <property type="match status" value="1"/>
</dbReference>
<dbReference type="Proteomes" id="UP000216311">
    <property type="component" value="Unassembled WGS sequence"/>
</dbReference>
<dbReference type="GO" id="GO:0003924">
    <property type="term" value="F:GTPase activity"/>
    <property type="evidence" value="ECO:0007669"/>
    <property type="project" value="InterPro"/>
</dbReference>
<keyword evidence="7" id="KW-0251">Elongation factor</keyword>
<dbReference type="Pfam" id="PF00009">
    <property type="entry name" value="GTP_EFTU"/>
    <property type="match status" value="1"/>
</dbReference>
<dbReference type="InterPro" id="IPR036390">
    <property type="entry name" value="WH_DNA-bd_sf"/>
</dbReference>
<feature type="domain" description="Tr-type G" evidence="6">
    <location>
        <begin position="1"/>
        <end position="170"/>
    </location>
</feature>
<dbReference type="GO" id="GO:0035368">
    <property type="term" value="F:selenocysteine insertion sequence binding"/>
    <property type="evidence" value="ECO:0007669"/>
    <property type="project" value="TreeGrafter"/>
</dbReference>
<proteinExistence type="predicted"/>
<dbReference type="InterPro" id="IPR015191">
    <property type="entry name" value="SelB_WHD4"/>
</dbReference>
<dbReference type="InterPro" id="IPR004535">
    <property type="entry name" value="Transl_elong_SelB"/>
</dbReference>
<dbReference type="NCBIfam" id="TIGR00475">
    <property type="entry name" value="selB"/>
    <property type="match status" value="1"/>
</dbReference>
<dbReference type="GO" id="GO:0003746">
    <property type="term" value="F:translation elongation factor activity"/>
    <property type="evidence" value="ECO:0007669"/>
    <property type="project" value="UniProtKB-KW"/>
</dbReference>
<dbReference type="EMBL" id="NMVQ01000023">
    <property type="protein sequence ID" value="OYO20770.1"/>
    <property type="molecule type" value="Genomic_DNA"/>
</dbReference>
<comment type="subcellular location">
    <subcellularLocation>
        <location evidence="1">Cytoplasm</location>
    </subcellularLocation>
</comment>
<dbReference type="Gene3D" id="1.10.10.10">
    <property type="entry name" value="Winged helix-like DNA-binding domain superfamily/Winged helix DNA-binding domain"/>
    <property type="match status" value="1"/>
</dbReference>
<dbReference type="InterPro" id="IPR050543">
    <property type="entry name" value="eIF2G"/>
</dbReference>
<dbReference type="Pfam" id="PF09107">
    <property type="entry name" value="WHD_3rd_SelB"/>
    <property type="match status" value="1"/>
</dbReference>
<evidence type="ECO:0000256" key="4">
    <source>
        <dbReference type="ARBA" id="ARBA00022917"/>
    </source>
</evidence>
<dbReference type="CDD" id="cd04171">
    <property type="entry name" value="SelB"/>
    <property type="match status" value="1"/>
</dbReference>
<dbReference type="GO" id="GO:0016259">
    <property type="term" value="P:selenocysteine metabolic process"/>
    <property type="evidence" value="ECO:0007669"/>
    <property type="project" value="TreeGrafter"/>
</dbReference>
<dbReference type="InterPro" id="IPR009000">
    <property type="entry name" value="Transl_B-barrel_sf"/>
</dbReference>
<dbReference type="GO" id="GO:0005829">
    <property type="term" value="C:cytosol"/>
    <property type="evidence" value="ECO:0007669"/>
    <property type="project" value="TreeGrafter"/>
</dbReference>
<dbReference type="Pfam" id="PF25461">
    <property type="entry name" value="Beta-barrel_SelB"/>
    <property type="match status" value="1"/>
</dbReference>
<dbReference type="AlphaFoldDB" id="A0A255GYV6"/>
<dbReference type="SUPFAM" id="SSF46785">
    <property type="entry name" value="Winged helix' DNA-binding domain"/>
    <property type="match status" value="1"/>
</dbReference>
<organism evidence="7 8">
    <name type="scientific">Enemella dayhoffiae</name>
    <dbReference type="NCBI Taxonomy" id="2016507"/>
    <lineage>
        <taxon>Bacteria</taxon>
        <taxon>Bacillati</taxon>
        <taxon>Actinomycetota</taxon>
        <taxon>Actinomycetes</taxon>
        <taxon>Propionibacteriales</taxon>
        <taxon>Propionibacteriaceae</taxon>
        <taxon>Enemella</taxon>
    </lineage>
</organism>
<reference evidence="7 8" key="1">
    <citation type="submission" date="2017-07" db="EMBL/GenBank/DDBJ databases">
        <title>Draft whole genome sequences of clinical Proprionibacteriaceae strains.</title>
        <authorList>
            <person name="Bernier A.-M."/>
            <person name="Bernard K."/>
            <person name="Domingo M.-C."/>
        </authorList>
    </citation>
    <scope>NUCLEOTIDE SEQUENCE [LARGE SCALE GENOMIC DNA]</scope>
    <source>
        <strain evidence="7 8">NML 130396</strain>
    </source>
</reference>
<dbReference type="InterPro" id="IPR000795">
    <property type="entry name" value="T_Tr_GTP-bd_dom"/>
</dbReference>
<dbReference type="PANTHER" id="PTHR42854">
    <property type="entry name" value="EUKARYOTIC TRANSLATION INITIATION FACTOR 2 SUBUNIT 3 FAMILY MEMBER"/>
    <property type="match status" value="1"/>
</dbReference>
<dbReference type="PROSITE" id="PS51722">
    <property type="entry name" value="G_TR_2"/>
    <property type="match status" value="1"/>
</dbReference>
<evidence type="ECO:0000313" key="8">
    <source>
        <dbReference type="Proteomes" id="UP000216311"/>
    </source>
</evidence>
<keyword evidence="2" id="KW-0963">Cytoplasm</keyword>
<dbReference type="InterPro" id="IPR057335">
    <property type="entry name" value="Beta-barrel_SelB"/>
</dbReference>
<gene>
    <name evidence="7" type="primary">selB</name>
    <name evidence="7" type="ORF">CGZ93_11045</name>
</gene>
<evidence type="ECO:0000256" key="1">
    <source>
        <dbReference type="ARBA" id="ARBA00004496"/>
    </source>
</evidence>
<evidence type="ECO:0000256" key="2">
    <source>
        <dbReference type="ARBA" id="ARBA00022490"/>
    </source>
</evidence>
<dbReference type="SUPFAM" id="SSF50447">
    <property type="entry name" value="Translation proteins"/>
    <property type="match status" value="1"/>
</dbReference>
<name>A0A255GYV6_9ACTN</name>
<keyword evidence="5" id="KW-0342">GTP-binding</keyword>
<comment type="caution">
    <text evidence="7">The sequence shown here is derived from an EMBL/GenBank/DDBJ whole genome shotgun (WGS) entry which is preliminary data.</text>
</comment>
<dbReference type="Gene3D" id="3.40.50.300">
    <property type="entry name" value="P-loop containing nucleotide triphosphate hydrolases"/>
    <property type="match status" value="1"/>
</dbReference>
<keyword evidence="8" id="KW-1185">Reference proteome</keyword>
<dbReference type="Gene3D" id="2.40.30.10">
    <property type="entry name" value="Translation factors"/>
    <property type="match status" value="1"/>
</dbReference>
<dbReference type="GO" id="GO:0005525">
    <property type="term" value="F:GTP binding"/>
    <property type="evidence" value="ECO:0007669"/>
    <property type="project" value="UniProtKB-KW"/>
</dbReference>
<evidence type="ECO:0000313" key="7">
    <source>
        <dbReference type="EMBL" id="OYO20770.1"/>
    </source>
</evidence>
<protein>
    <submittedName>
        <fullName evidence="7">Selenocysteine-specific translation elongation factor</fullName>
    </submittedName>
</protein>
<dbReference type="InterPro" id="IPR036388">
    <property type="entry name" value="WH-like_DNA-bd_sf"/>
</dbReference>
<evidence type="ECO:0000256" key="5">
    <source>
        <dbReference type="ARBA" id="ARBA00023134"/>
    </source>
</evidence>
<dbReference type="OrthoDB" id="9803139at2"/>
<sequence>MRVIATAGHVDHGKSTLVRALTGTDPDRWAAEHERGLTIDLGYAHTTLPSGETVAFVDVPGHQRFIANMLAGIGPVPIVLFVVAADEGWRAQSSEHLAAIAALGIRHGLLVLTRNDLADPEPAREQARARLSEAGFGDWADVAVSARSGDGLSQLRAALDALLATVPAPEVSGRGRLWVDRSFTIRGAGTVVTGTLGSGTLAIEDRVRLAGRPVRIRGLQSLGEPVERAAAVARVAVNLRGLDADRVGRGDALTTGDWWTTDTVDGRVGADDLPERLMLHVGTFSGPVRVRRLGHGAVRLTWSGELPLQVGDRMVLRDPGRQQVLAGATVLDLDPPPLRRRGAARERAESLSTAPTTIDADRELARRGVTDGATLRALGADPDRLDAAVVRAGRWLIDPVRWAAWVDRLPGLVRAYAAKNPMQARMPAGTAATALGLPSAELLAPLADQCGLITADGQLAEPGARADLGPAEDALREVERSLAERPFAAPERDELTRLGLGSREIATAVRLGRLIDLGELVVLAPAAPALAMRELARLPQPFTTSQARQALGSTRRVVIPLLEHLDARGWTRRLDGGHREVRR</sequence>
<accession>A0A255GYV6</accession>
<keyword evidence="4" id="KW-0648">Protein biosynthesis</keyword>
<dbReference type="SUPFAM" id="SSF52540">
    <property type="entry name" value="P-loop containing nucleoside triphosphate hydrolases"/>
    <property type="match status" value="1"/>
</dbReference>
<keyword evidence="3" id="KW-0547">Nucleotide-binding</keyword>
<evidence type="ECO:0000256" key="3">
    <source>
        <dbReference type="ARBA" id="ARBA00022741"/>
    </source>
</evidence>
<evidence type="ECO:0000259" key="6">
    <source>
        <dbReference type="PROSITE" id="PS51722"/>
    </source>
</evidence>
<dbReference type="GO" id="GO:0000049">
    <property type="term" value="F:tRNA binding"/>
    <property type="evidence" value="ECO:0007669"/>
    <property type="project" value="TreeGrafter"/>
</dbReference>